<evidence type="ECO:0000313" key="2">
    <source>
        <dbReference type="EMBL" id="KAH7111672.1"/>
    </source>
</evidence>
<organism evidence="2 3">
    <name type="scientific">Dactylonectria estremocensis</name>
    <dbReference type="NCBI Taxonomy" id="1079267"/>
    <lineage>
        <taxon>Eukaryota</taxon>
        <taxon>Fungi</taxon>
        <taxon>Dikarya</taxon>
        <taxon>Ascomycota</taxon>
        <taxon>Pezizomycotina</taxon>
        <taxon>Sordariomycetes</taxon>
        <taxon>Hypocreomycetidae</taxon>
        <taxon>Hypocreales</taxon>
        <taxon>Nectriaceae</taxon>
        <taxon>Dactylonectria</taxon>
    </lineage>
</organism>
<dbReference type="EMBL" id="JAGMUU010000055">
    <property type="protein sequence ID" value="KAH7111672.1"/>
    <property type="molecule type" value="Genomic_DNA"/>
</dbReference>
<feature type="region of interest" description="Disordered" evidence="1">
    <location>
        <begin position="80"/>
        <end position="186"/>
    </location>
</feature>
<proteinExistence type="predicted"/>
<dbReference type="AlphaFoldDB" id="A0A9P9D3B8"/>
<sequence>MPRQEPIRVPIDEIRRTLEDLDSQRIRNGARQEPVRVSPDEVRRTLEVLERRNTRGRPPRQHKVTVPEDELARTMAAITQEQAEERSRARAARLRMQEQAVEPGRQGPEETPLTLPLATPEGIVRAPHIPLSDEDRPRHRPPPPARPIPHTPSPRKRVRDPQPEGLLTPPPTRPDRPRKRPRPSQDTALLQRESLGTILRYHESRFRDKEKESVARSWCKEVPLALQEAASFRAYEDPMEEALDALLAAGYRSAPGVQGLFSCWRRR</sequence>
<evidence type="ECO:0000256" key="1">
    <source>
        <dbReference type="SAM" id="MobiDB-lite"/>
    </source>
</evidence>
<feature type="compositionally biased region" description="Pro residues" evidence="1">
    <location>
        <begin position="142"/>
        <end position="152"/>
    </location>
</feature>
<keyword evidence="3" id="KW-1185">Reference proteome</keyword>
<comment type="caution">
    <text evidence="2">The sequence shown here is derived from an EMBL/GenBank/DDBJ whole genome shotgun (WGS) entry which is preliminary data.</text>
</comment>
<gene>
    <name evidence="2" type="ORF">B0J13DRAFT_659854</name>
</gene>
<name>A0A9P9D3B8_9HYPO</name>
<reference evidence="2" key="1">
    <citation type="journal article" date="2021" name="Nat. Commun.">
        <title>Genetic determinants of endophytism in the Arabidopsis root mycobiome.</title>
        <authorList>
            <person name="Mesny F."/>
            <person name="Miyauchi S."/>
            <person name="Thiergart T."/>
            <person name="Pickel B."/>
            <person name="Atanasova L."/>
            <person name="Karlsson M."/>
            <person name="Huettel B."/>
            <person name="Barry K.W."/>
            <person name="Haridas S."/>
            <person name="Chen C."/>
            <person name="Bauer D."/>
            <person name="Andreopoulos W."/>
            <person name="Pangilinan J."/>
            <person name="LaButti K."/>
            <person name="Riley R."/>
            <person name="Lipzen A."/>
            <person name="Clum A."/>
            <person name="Drula E."/>
            <person name="Henrissat B."/>
            <person name="Kohler A."/>
            <person name="Grigoriev I.V."/>
            <person name="Martin F.M."/>
            <person name="Hacquard S."/>
        </authorList>
    </citation>
    <scope>NUCLEOTIDE SEQUENCE</scope>
    <source>
        <strain evidence="2">MPI-CAGE-AT-0021</strain>
    </source>
</reference>
<evidence type="ECO:0000313" key="3">
    <source>
        <dbReference type="Proteomes" id="UP000717696"/>
    </source>
</evidence>
<accession>A0A9P9D3B8</accession>
<dbReference type="Proteomes" id="UP000717696">
    <property type="component" value="Unassembled WGS sequence"/>
</dbReference>
<protein>
    <submittedName>
        <fullName evidence="2">Uncharacterized protein</fullName>
    </submittedName>
</protein>
<dbReference type="OrthoDB" id="5094486at2759"/>